<dbReference type="SUPFAM" id="SSF53850">
    <property type="entry name" value="Periplasmic binding protein-like II"/>
    <property type="match status" value="1"/>
</dbReference>
<gene>
    <name evidence="2" type="ORF">MNQ99_02025</name>
</gene>
<evidence type="ECO:0000256" key="1">
    <source>
        <dbReference type="SAM" id="SignalP"/>
    </source>
</evidence>
<keyword evidence="3" id="KW-1185">Reference proteome</keyword>
<dbReference type="EMBL" id="CP093326">
    <property type="protein sequence ID" value="UNK46171.1"/>
    <property type="molecule type" value="Genomic_DNA"/>
</dbReference>
<accession>A0ABY3WCR1</accession>
<feature type="chain" id="PRO_5045385572" evidence="1">
    <location>
        <begin position="30"/>
        <end position="446"/>
    </location>
</feature>
<dbReference type="Proteomes" id="UP000829069">
    <property type="component" value="Chromosome"/>
</dbReference>
<keyword evidence="1" id="KW-0732">Signal</keyword>
<name>A0ABY3WCR1_9MICC</name>
<dbReference type="PANTHER" id="PTHR43649">
    <property type="entry name" value="ARABINOSE-BINDING PROTEIN-RELATED"/>
    <property type="match status" value="1"/>
</dbReference>
<sequence length="446" mass="46297">MRFISRAIIGTTAATLTLSLAACGSSSSAGVANQPADGASVAAATDISQCTAEGTTIDVAFNSLAKEPMEAAVKVIEDRYPGLSINAVPSVSTDYGELTQQIVADIAVGKRPDVIMTGLGQMQFWVDTYNPVPLDKGVLPETYQTQFLGAGTARDGVTYLAPAQISAPVMAVNQDLLDAAGAGDAEDIKTYEDLLDVARQVSDHTGKPSVSIAPSGLPEWYTQGLVQNSGGTLVNEDGTAAFGDAAGIAALDIWSELGRDGLEAGIPAASEAVDIFTSGTLPVTMITTSNIASISQGVGDKFDWMPIKLPSIDGVQDRALPAGGNGYMVLSDDSCRAAFSGELIGQILTPESVMQASGTQRSYIPVDTIARDELLASDQASPQMTFAWTFDNKLTQWGGGFPGAHTAKIYDAIELMDQQLQTGAETATAVQDAVATIDAIVLGENS</sequence>
<proteinExistence type="predicted"/>
<feature type="signal peptide" evidence="1">
    <location>
        <begin position="1"/>
        <end position="29"/>
    </location>
</feature>
<dbReference type="RefSeq" id="WP_241914253.1">
    <property type="nucleotide sequence ID" value="NZ_CP093326.1"/>
</dbReference>
<dbReference type="InterPro" id="IPR050490">
    <property type="entry name" value="Bact_solute-bd_prot1"/>
</dbReference>
<protein>
    <submittedName>
        <fullName evidence="2">Extracellular solute-binding protein</fullName>
    </submittedName>
</protein>
<evidence type="ECO:0000313" key="3">
    <source>
        <dbReference type="Proteomes" id="UP000829069"/>
    </source>
</evidence>
<reference evidence="2 3" key="1">
    <citation type="submission" date="2022-03" db="EMBL/GenBank/DDBJ databases">
        <title>Isotopic signatures of nitrous oxide derived from detoxification processes.</title>
        <authorList>
            <person name="Behrendt U."/>
            <person name="Buchen C."/>
            <person name="Well R."/>
            <person name="Ulrich A."/>
            <person name="Rohe L."/>
            <person name="Kolb S."/>
            <person name="Schloter M."/>
            <person name="Horn M.A."/>
            <person name="Augustin J."/>
        </authorList>
    </citation>
    <scope>NUCLEOTIDE SEQUENCE [LARGE SCALE GENOMIC DNA]</scope>
    <source>
        <strain evidence="2 3">S4-C24</strain>
    </source>
</reference>
<dbReference type="Gene3D" id="3.40.190.10">
    <property type="entry name" value="Periplasmic binding protein-like II"/>
    <property type="match status" value="1"/>
</dbReference>
<evidence type="ECO:0000313" key="2">
    <source>
        <dbReference type="EMBL" id="UNK46171.1"/>
    </source>
</evidence>
<dbReference type="InterPro" id="IPR006059">
    <property type="entry name" value="SBP"/>
</dbReference>
<organism evidence="2 3">
    <name type="scientific">Arthrobacter sulfonylureivorans</name>
    <dbReference type="NCBI Taxonomy" id="2486855"/>
    <lineage>
        <taxon>Bacteria</taxon>
        <taxon>Bacillati</taxon>
        <taxon>Actinomycetota</taxon>
        <taxon>Actinomycetes</taxon>
        <taxon>Micrococcales</taxon>
        <taxon>Micrococcaceae</taxon>
        <taxon>Arthrobacter</taxon>
    </lineage>
</organism>
<dbReference type="PROSITE" id="PS51257">
    <property type="entry name" value="PROKAR_LIPOPROTEIN"/>
    <property type="match status" value="1"/>
</dbReference>
<dbReference type="Pfam" id="PF13416">
    <property type="entry name" value="SBP_bac_8"/>
    <property type="match status" value="1"/>
</dbReference>
<dbReference type="PANTHER" id="PTHR43649:SF12">
    <property type="entry name" value="DIACETYLCHITOBIOSE BINDING PROTEIN DASA"/>
    <property type="match status" value="1"/>
</dbReference>